<protein>
    <submittedName>
        <fullName evidence="2">DUF2927 domain-containing protein</fullName>
    </submittedName>
</protein>
<sequence>MALTLSALALLAACDTVAPTLKPQARPPGLDRSAPQPDGTTRSTQSQALSRYYARVQSELLSQGLMRGDGGGADTPFDAEDLARNFEIIAFFDEHARGALTPSDGRPGKLHRWESPVRMKADFAPGVSQDISKRDNAIISRYAARLGRVTGHPVGVTRSTSANFHILVGGVDDEDYILRRVREIAPDISASTLGIFRNLPRSIHCFVLAFPGADNGDVYKLAIAYVRAEHPDFLRRACYHEELAQGLGLANDSARARPSIFNDDDEFALLTRLDELLLKILYDRRLRSGMGLEEARPVIRRIAAELLPETS</sequence>
<comment type="caution">
    <text evidence="2">The sequence shown here is derived from an EMBL/GenBank/DDBJ whole genome shotgun (WGS) entry which is preliminary data.</text>
</comment>
<feature type="region of interest" description="Disordered" evidence="1">
    <location>
        <begin position="20"/>
        <end position="48"/>
    </location>
</feature>
<keyword evidence="3" id="KW-1185">Reference proteome</keyword>
<evidence type="ECO:0000313" key="2">
    <source>
        <dbReference type="EMBL" id="KAA0916897.1"/>
    </source>
</evidence>
<evidence type="ECO:0000256" key="1">
    <source>
        <dbReference type="SAM" id="MobiDB-lite"/>
    </source>
</evidence>
<proteinExistence type="predicted"/>
<dbReference type="InterPro" id="IPR021323">
    <property type="entry name" value="DUF2927"/>
</dbReference>
<gene>
    <name evidence="2" type="ORF">FLO80_08525</name>
</gene>
<evidence type="ECO:0000313" key="3">
    <source>
        <dbReference type="Proteomes" id="UP000325291"/>
    </source>
</evidence>
<dbReference type="Pfam" id="PF11150">
    <property type="entry name" value="DUF2927"/>
    <property type="match status" value="1"/>
</dbReference>
<organism evidence="2 3">
    <name type="scientific">Aquicoccus porphyridii</name>
    <dbReference type="NCBI Taxonomy" id="1852029"/>
    <lineage>
        <taxon>Bacteria</taxon>
        <taxon>Pseudomonadati</taxon>
        <taxon>Pseudomonadota</taxon>
        <taxon>Alphaproteobacteria</taxon>
        <taxon>Rhodobacterales</taxon>
        <taxon>Paracoccaceae</taxon>
        <taxon>Aquicoccus</taxon>
    </lineage>
</organism>
<dbReference type="Proteomes" id="UP000325291">
    <property type="component" value="Unassembled WGS sequence"/>
</dbReference>
<name>A0A5A9ZI78_9RHOB</name>
<accession>A0A5A9ZI78</accession>
<reference evidence="2 3" key="1">
    <citation type="submission" date="2019-07" db="EMBL/GenBank/DDBJ databases">
        <title>Aquicoccus porphyridii gen. nov., sp. nov., isolated from a small marine red alga, Porphyridium marinum.</title>
        <authorList>
            <person name="Liu L."/>
        </authorList>
    </citation>
    <scope>NUCLEOTIDE SEQUENCE [LARGE SCALE GENOMIC DNA]</scope>
    <source>
        <strain evidence="2 3">L1 8-17</strain>
    </source>
</reference>
<dbReference type="EMBL" id="VINQ01000004">
    <property type="protein sequence ID" value="KAA0916897.1"/>
    <property type="molecule type" value="Genomic_DNA"/>
</dbReference>
<feature type="compositionally biased region" description="Polar residues" evidence="1">
    <location>
        <begin position="38"/>
        <end position="48"/>
    </location>
</feature>
<dbReference type="AlphaFoldDB" id="A0A5A9ZI78"/>